<dbReference type="GO" id="GO:0051536">
    <property type="term" value="F:iron-sulfur cluster binding"/>
    <property type="evidence" value="ECO:0007669"/>
    <property type="project" value="InterPro"/>
</dbReference>
<evidence type="ECO:0000313" key="2">
    <source>
        <dbReference type="EMBL" id="QOY52250.1"/>
    </source>
</evidence>
<dbReference type="Proteomes" id="UP000593994">
    <property type="component" value="Chromosome"/>
</dbReference>
<dbReference type="AlphaFoldDB" id="A0A7S7LVQ5"/>
<feature type="domain" description="NIF system FeS cluster assembly NifU N-terminal" evidence="1">
    <location>
        <begin position="11"/>
        <end position="126"/>
    </location>
</feature>
<organism evidence="2 3">
    <name type="scientific">Candidatus Sulfurimonas baltica</name>
    <dbReference type="NCBI Taxonomy" id="2740404"/>
    <lineage>
        <taxon>Bacteria</taxon>
        <taxon>Pseudomonadati</taxon>
        <taxon>Campylobacterota</taxon>
        <taxon>Epsilonproteobacteria</taxon>
        <taxon>Campylobacterales</taxon>
        <taxon>Sulfurimonadaceae</taxon>
        <taxon>Sulfurimonas</taxon>
    </lineage>
</organism>
<dbReference type="Gene3D" id="3.90.1010.10">
    <property type="match status" value="1"/>
</dbReference>
<dbReference type="Pfam" id="PF01592">
    <property type="entry name" value="NifU_N"/>
    <property type="match status" value="1"/>
</dbReference>
<accession>A0A7S7LVQ5</accession>
<dbReference type="GO" id="GO:0016226">
    <property type="term" value="P:iron-sulfur cluster assembly"/>
    <property type="evidence" value="ECO:0007669"/>
    <property type="project" value="InterPro"/>
</dbReference>
<protein>
    <submittedName>
        <fullName evidence="2">Iron-sulfur cluster assembly scaffold protein</fullName>
    </submittedName>
</protein>
<sequence>MNEQEELAAEIGKHLIQPENYGKLEDANCTGVAVDHAGKSYVIMYIKRDENTILDVMFGTNDPEDITTLGSIFTEMIKGDDIESANIAVKGLEEEVREMVNSNITSDEYSHAIMKHQDNANMVILSFRAAMRHYERQQEGIEEEQFEMSLVKACPPSSAQACQMK</sequence>
<proteinExistence type="predicted"/>
<name>A0A7S7LVQ5_9BACT</name>
<evidence type="ECO:0000313" key="3">
    <source>
        <dbReference type="Proteomes" id="UP000593994"/>
    </source>
</evidence>
<evidence type="ECO:0000259" key="1">
    <source>
        <dbReference type="Pfam" id="PF01592"/>
    </source>
</evidence>
<dbReference type="GO" id="GO:0005506">
    <property type="term" value="F:iron ion binding"/>
    <property type="evidence" value="ECO:0007669"/>
    <property type="project" value="InterPro"/>
</dbReference>
<reference evidence="2 3" key="1">
    <citation type="submission" date="2020-05" db="EMBL/GenBank/DDBJ databases">
        <title>Sulfurimonas marisnigri, sp. nov., and Sulfurimonas baltica, sp. nov., manganese oxide reducing chemolithoautotrophs of the class Epsilonproteobacteria isolated from the pelagic redoxclines of the Black and Baltic Seas and emended description of the genus Sulfurimonas.</title>
        <authorList>
            <person name="Henkel J.V."/>
            <person name="Laudan C."/>
            <person name="Werner J."/>
            <person name="Neu T."/>
            <person name="Plewe S."/>
            <person name="Sproer C."/>
            <person name="Bunk B."/>
            <person name="Schulz-Vogt H.N."/>
        </authorList>
    </citation>
    <scope>NUCLEOTIDE SEQUENCE [LARGE SCALE GENOMIC DNA]</scope>
    <source>
        <strain evidence="2 3">GD2</strain>
    </source>
</reference>
<dbReference type="InterPro" id="IPR002871">
    <property type="entry name" value="NIF_FeS_clus_asmbl_NifU_N"/>
</dbReference>
<dbReference type="EMBL" id="CP054492">
    <property type="protein sequence ID" value="QOY52250.1"/>
    <property type="molecule type" value="Genomic_DNA"/>
</dbReference>
<keyword evidence="3" id="KW-1185">Reference proteome</keyword>
<gene>
    <name evidence="2" type="ORF">HUE88_00695</name>
</gene>
<dbReference type="KEGG" id="sbal:HUE88_00695"/>
<dbReference type="RefSeq" id="WP_194370109.1">
    <property type="nucleotide sequence ID" value="NZ_CP054492.1"/>
</dbReference>
<dbReference type="SUPFAM" id="SSF82649">
    <property type="entry name" value="SufE/NifU"/>
    <property type="match status" value="1"/>
</dbReference>